<organism evidence="1 2">
    <name type="scientific">Deinococcus multiflagellatus</name>
    <dbReference type="NCBI Taxonomy" id="1656887"/>
    <lineage>
        <taxon>Bacteria</taxon>
        <taxon>Thermotogati</taxon>
        <taxon>Deinococcota</taxon>
        <taxon>Deinococci</taxon>
        <taxon>Deinococcales</taxon>
        <taxon>Deinococcaceae</taxon>
        <taxon>Deinococcus</taxon>
    </lineage>
</organism>
<dbReference type="RefSeq" id="WP_380054121.1">
    <property type="nucleotide sequence ID" value="NZ_JBHSWB010000001.1"/>
</dbReference>
<dbReference type="Gene3D" id="3.20.20.370">
    <property type="entry name" value="Glycoside hydrolase/deacetylase"/>
    <property type="match status" value="1"/>
</dbReference>
<dbReference type="InterPro" id="IPR011330">
    <property type="entry name" value="Glyco_hydro/deAcase_b/a-brl"/>
</dbReference>
<accession>A0ABW1ZGQ1</accession>
<name>A0ABW1ZGQ1_9DEIO</name>
<gene>
    <name evidence="1" type="ORF">ACFP90_03315</name>
</gene>
<evidence type="ECO:0000313" key="1">
    <source>
        <dbReference type="EMBL" id="MFC6659507.1"/>
    </source>
</evidence>
<protein>
    <recommendedName>
        <fullName evidence="3">NodB homology domain-containing protein</fullName>
    </recommendedName>
</protein>
<evidence type="ECO:0000313" key="2">
    <source>
        <dbReference type="Proteomes" id="UP001596317"/>
    </source>
</evidence>
<reference evidence="2" key="1">
    <citation type="journal article" date="2019" name="Int. J. Syst. Evol. Microbiol.">
        <title>The Global Catalogue of Microorganisms (GCM) 10K type strain sequencing project: providing services to taxonomists for standard genome sequencing and annotation.</title>
        <authorList>
            <consortium name="The Broad Institute Genomics Platform"/>
            <consortium name="The Broad Institute Genome Sequencing Center for Infectious Disease"/>
            <person name="Wu L."/>
            <person name="Ma J."/>
        </authorList>
    </citation>
    <scope>NUCLEOTIDE SEQUENCE [LARGE SCALE GENOMIC DNA]</scope>
    <source>
        <strain evidence="2">CCUG 63830</strain>
    </source>
</reference>
<proteinExistence type="predicted"/>
<sequence length="76" mass="8477">MARSLGLTTVFWTNDPGDFQNPGDQVLQARYQQHLRPGGIVLLHDNAPEMLDVLRDFLRYARARGVTLTTVGGLPK</sequence>
<evidence type="ECO:0008006" key="3">
    <source>
        <dbReference type="Google" id="ProtNLM"/>
    </source>
</evidence>
<keyword evidence="2" id="KW-1185">Reference proteome</keyword>
<dbReference type="SUPFAM" id="SSF88713">
    <property type="entry name" value="Glycoside hydrolase/deacetylase"/>
    <property type="match status" value="1"/>
</dbReference>
<dbReference type="EMBL" id="JBHSWB010000001">
    <property type="protein sequence ID" value="MFC6659507.1"/>
    <property type="molecule type" value="Genomic_DNA"/>
</dbReference>
<dbReference type="Proteomes" id="UP001596317">
    <property type="component" value="Unassembled WGS sequence"/>
</dbReference>
<comment type="caution">
    <text evidence="1">The sequence shown here is derived from an EMBL/GenBank/DDBJ whole genome shotgun (WGS) entry which is preliminary data.</text>
</comment>